<organism evidence="2 3">
    <name type="scientific">Methylomonas methanica</name>
    <dbReference type="NCBI Taxonomy" id="421"/>
    <lineage>
        <taxon>Bacteria</taxon>
        <taxon>Pseudomonadati</taxon>
        <taxon>Pseudomonadota</taxon>
        <taxon>Gammaproteobacteria</taxon>
        <taxon>Methylococcales</taxon>
        <taxon>Methylococcaceae</taxon>
        <taxon>Methylomonas</taxon>
    </lineage>
</organism>
<dbReference type="Proteomes" id="UP000295649">
    <property type="component" value="Unassembled WGS sequence"/>
</dbReference>
<feature type="signal peptide" evidence="1">
    <location>
        <begin position="1"/>
        <end position="19"/>
    </location>
</feature>
<dbReference type="EMBL" id="SMCN01000017">
    <property type="protein sequence ID" value="TCV81034.1"/>
    <property type="molecule type" value="Genomic_DNA"/>
</dbReference>
<gene>
    <name evidence="2" type="ORF">EDE11_11783</name>
</gene>
<accession>A0ABY2CJ66</accession>
<keyword evidence="1" id="KW-0732">Signal</keyword>
<feature type="chain" id="PRO_5046249388" description="Peptidase C-terminal archaeal/bacterial domain-containing protein" evidence="1">
    <location>
        <begin position="20"/>
        <end position="182"/>
    </location>
</feature>
<evidence type="ECO:0000313" key="2">
    <source>
        <dbReference type="EMBL" id="TCV81034.1"/>
    </source>
</evidence>
<name>A0ABY2CJ66_METMH</name>
<sequence length="182" mass="19903">MNKYLTIICLTIASFQVNASTLTWNTITGYGPTLGSLQSGQYTPQDLFGIITDLYIETNVLDDWTFSLHSTSQVRVTANSLETNTGSLLYGVNLDGNRLDKTGGSANESWLFDNILTAGSHAINVIGIATSLDHTSGYQINVSATNTVVPVPEIGWTLSFFLFYIFHHKRGRVGRSFCAHTS</sequence>
<protein>
    <recommendedName>
        <fullName evidence="4">Peptidase C-terminal archaeal/bacterial domain-containing protein</fullName>
    </recommendedName>
</protein>
<keyword evidence="3" id="KW-1185">Reference proteome</keyword>
<evidence type="ECO:0000313" key="3">
    <source>
        <dbReference type="Proteomes" id="UP000295649"/>
    </source>
</evidence>
<dbReference type="RefSeq" id="WP_132325236.1">
    <property type="nucleotide sequence ID" value="NZ_LUUF01000097.1"/>
</dbReference>
<evidence type="ECO:0000256" key="1">
    <source>
        <dbReference type="SAM" id="SignalP"/>
    </source>
</evidence>
<evidence type="ECO:0008006" key="4">
    <source>
        <dbReference type="Google" id="ProtNLM"/>
    </source>
</evidence>
<proteinExistence type="predicted"/>
<comment type="caution">
    <text evidence="2">The sequence shown here is derived from an EMBL/GenBank/DDBJ whole genome shotgun (WGS) entry which is preliminary data.</text>
</comment>
<reference evidence="2 3" key="1">
    <citation type="submission" date="2019-03" db="EMBL/GenBank/DDBJ databases">
        <title>Systems level insights into methane cycling in arid and semi-arid ecosystems.</title>
        <authorList>
            <person name="Kalyuzhnaya M."/>
        </authorList>
    </citation>
    <scope>NUCLEOTIDE SEQUENCE [LARGE SCALE GENOMIC DNA]</scope>
    <source>
        <strain evidence="2 3">S-1</strain>
    </source>
</reference>